<keyword evidence="3" id="KW-1185">Reference proteome</keyword>
<feature type="compositionally biased region" description="Basic and acidic residues" evidence="1">
    <location>
        <begin position="77"/>
        <end position="89"/>
    </location>
</feature>
<comment type="caution">
    <text evidence="2">The sequence shown here is derived from an EMBL/GenBank/DDBJ whole genome shotgun (WGS) entry which is preliminary data.</text>
</comment>
<evidence type="ECO:0000313" key="2">
    <source>
        <dbReference type="EMBL" id="KAK5985319.1"/>
    </source>
</evidence>
<feature type="compositionally biased region" description="Low complexity" evidence="1">
    <location>
        <begin position="51"/>
        <end position="71"/>
    </location>
</feature>
<sequence>MREKRISRRPQHYECDTYSTLSRKRCALRKRPTLQESKLFTEEQRTVIPSTSRATNAPPRARATAAGTTRSRATRSKVAEKKVETEKKVSRPRTRSRKSEPVHGAVCWNNVCDCVLLEILRSQPLVSLLEKKGKIIKIAVNPDDDTTSANADSEEADPPRKSRKARADSNATEC</sequence>
<feature type="region of interest" description="Disordered" evidence="1">
    <location>
        <begin position="140"/>
        <end position="174"/>
    </location>
</feature>
<dbReference type="AlphaFoldDB" id="A0AAN8ISN6"/>
<dbReference type="EMBL" id="WIXE01001878">
    <property type="protein sequence ID" value="KAK5985319.1"/>
    <property type="molecule type" value="Genomic_DNA"/>
</dbReference>
<feature type="region of interest" description="Disordered" evidence="1">
    <location>
        <begin position="37"/>
        <end position="100"/>
    </location>
</feature>
<gene>
    <name evidence="2" type="ORF">GCK32_002184</name>
</gene>
<evidence type="ECO:0000256" key="1">
    <source>
        <dbReference type="SAM" id="MobiDB-lite"/>
    </source>
</evidence>
<name>A0AAN8ISN6_TRICO</name>
<evidence type="ECO:0000313" key="3">
    <source>
        <dbReference type="Proteomes" id="UP001331761"/>
    </source>
</evidence>
<accession>A0AAN8ISN6</accession>
<organism evidence="2 3">
    <name type="scientific">Trichostrongylus colubriformis</name>
    <name type="common">Black scour worm</name>
    <dbReference type="NCBI Taxonomy" id="6319"/>
    <lineage>
        <taxon>Eukaryota</taxon>
        <taxon>Metazoa</taxon>
        <taxon>Ecdysozoa</taxon>
        <taxon>Nematoda</taxon>
        <taxon>Chromadorea</taxon>
        <taxon>Rhabditida</taxon>
        <taxon>Rhabditina</taxon>
        <taxon>Rhabditomorpha</taxon>
        <taxon>Strongyloidea</taxon>
        <taxon>Trichostrongylidae</taxon>
        <taxon>Trichostrongylus</taxon>
    </lineage>
</organism>
<protein>
    <submittedName>
        <fullName evidence="2">Uncharacterized protein</fullName>
    </submittedName>
</protein>
<dbReference type="Proteomes" id="UP001331761">
    <property type="component" value="Unassembled WGS sequence"/>
</dbReference>
<proteinExistence type="predicted"/>
<reference evidence="2 3" key="1">
    <citation type="submission" date="2019-10" db="EMBL/GenBank/DDBJ databases">
        <title>Assembly and Annotation for the nematode Trichostrongylus colubriformis.</title>
        <authorList>
            <person name="Martin J."/>
        </authorList>
    </citation>
    <scope>NUCLEOTIDE SEQUENCE [LARGE SCALE GENOMIC DNA]</scope>
    <source>
        <strain evidence="2">G859</strain>
        <tissue evidence="2">Whole worm</tissue>
    </source>
</reference>
<feature type="compositionally biased region" description="Acidic residues" evidence="1">
    <location>
        <begin position="142"/>
        <end position="156"/>
    </location>
</feature>